<dbReference type="PANTHER" id="PTHR43464:SF52">
    <property type="entry name" value="PUTATIVE-RELATED"/>
    <property type="match status" value="1"/>
</dbReference>
<gene>
    <name evidence="2" type="ORF">SLS58_008945</name>
</gene>
<dbReference type="Pfam" id="PF13489">
    <property type="entry name" value="Methyltransf_23"/>
    <property type="match status" value="1"/>
</dbReference>
<feature type="compositionally biased region" description="Pro residues" evidence="1">
    <location>
        <begin position="1"/>
        <end position="15"/>
    </location>
</feature>
<evidence type="ECO:0000256" key="1">
    <source>
        <dbReference type="SAM" id="MobiDB-lite"/>
    </source>
</evidence>
<dbReference type="PANTHER" id="PTHR43464">
    <property type="entry name" value="METHYLTRANSFERASE"/>
    <property type="match status" value="1"/>
</dbReference>
<keyword evidence="3" id="KW-1185">Reference proteome</keyword>
<evidence type="ECO:0000313" key="3">
    <source>
        <dbReference type="Proteomes" id="UP001521184"/>
    </source>
</evidence>
<accession>A0ABR3TEZ7</accession>
<dbReference type="Proteomes" id="UP001521184">
    <property type="component" value="Unassembled WGS sequence"/>
</dbReference>
<name>A0ABR3TEZ7_9PEZI</name>
<organism evidence="2 3">
    <name type="scientific">Diplodia intermedia</name>
    <dbReference type="NCBI Taxonomy" id="856260"/>
    <lineage>
        <taxon>Eukaryota</taxon>
        <taxon>Fungi</taxon>
        <taxon>Dikarya</taxon>
        <taxon>Ascomycota</taxon>
        <taxon>Pezizomycotina</taxon>
        <taxon>Dothideomycetes</taxon>
        <taxon>Dothideomycetes incertae sedis</taxon>
        <taxon>Botryosphaeriales</taxon>
        <taxon>Botryosphaeriaceae</taxon>
        <taxon>Diplodia</taxon>
    </lineage>
</organism>
<dbReference type="EMBL" id="JAKEKT020000081">
    <property type="protein sequence ID" value="KAL1638108.1"/>
    <property type="molecule type" value="Genomic_DNA"/>
</dbReference>
<comment type="caution">
    <text evidence="2">The sequence shown here is derived from an EMBL/GenBank/DDBJ whole genome shotgun (WGS) entry which is preliminary data.</text>
</comment>
<feature type="region of interest" description="Disordered" evidence="1">
    <location>
        <begin position="1"/>
        <end position="50"/>
    </location>
</feature>
<sequence>MARDASPPPPHPRPLSSPVGGGGGTAAAAASASVTAAASAGRRQPASETPVRHVDNVTAYDAWAAVYDSDGNILQSVDDLELEEMLPRFLEGAVGRLSGDEAVFRVLDLGCGTGRNTEKVVRWWEERRRRQGDEKKGGGGVERMEVTGVDASKGMLGKAKERLIPLVETSDATTLNLLNLDPFFATTLPAPLRRPLQRYHAVVSTLVLEHVPLDPFFRTLAALLAPAAVALVSNMHPDMGAVSQAGFVATDVGGGRVKVRGTSWAHGIAETVEKAGEVGLGLVLEGGGGEDGGAVEGVRERAVDEGLIRRGMVGGRGWKWVGTKVWFGFVVGRINGGGGGGGGGEAEEV</sequence>
<dbReference type="Gene3D" id="3.40.50.150">
    <property type="entry name" value="Vaccinia Virus protein VP39"/>
    <property type="match status" value="1"/>
</dbReference>
<evidence type="ECO:0000313" key="2">
    <source>
        <dbReference type="EMBL" id="KAL1638108.1"/>
    </source>
</evidence>
<protein>
    <recommendedName>
        <fullName evidence="4">Methyltransferase domain-containing protein</fullName>
    </recommendedName>
</protein>
<dbReference type="InterPro" id="IPR029063">
    <property type="entry name" value="SAM-dependent_MTases_sf"/>
</dbReference>
<proteinExistence type="predicted"/>
<evidence type="ECO:0008006" key="4">
    <source>
        <dbReference type="Google" id="ProtNLM"/>
    </source>
</evidence>
<reference evidence="2 3" key="1">
    <citation type="journal article" date="2023" name="Plant Dis.">
        <title>First Report of Diplodia intermedia Causing Canker and Dieback Diseases on Apple Trees in Canada.</title>
        <authorList>
            <person name="Ellouze W."/>
            <person name="Ilyukhin E."/>
            <person name="Sulman M."/>
            <person name="Ali S."/>
        </authorList>
    </citation>
    <scope>NUCLEOTIDE SEQUENCE [LARGE SCALE GENOMIC DNA]</scope>
    <source>
        <strain evidence="2 3">M45-28</strain>
    </source>
</reference>
<feature type="compositionally biased region" description="Low complexity" evidence="1">
    <location>
        <begin position="26"/>
        <end position="41"/>
    </location>
</feature>
<dbReference type="SUPFAM" id="SSF53335">
    <property type="entry name" value="S-adenosyl-L-methionine-dependent methyltransferases"/>
    <property type="match status" value="1"/>
</dbReference>
<dbReference type="CDD" id="cd02440">
    <property type="entry name" value="AdoMet_MTases"/>
    <property type="match status" value="1"/>
</dbReference>